<accession>A0A1I5P1R2</accession>
<feature type="domain" description="Halobacterial output" evidence="1">
    <location>
        <begin position="6"/>
        <end position="72"/>
    </location>
</feature>
<dbReference type="InterPro" id="IPR040624">
    <property type="entry name" value="HalOD1"/>
</dbReference>
<keyword evidence="3" id="KW-1185">Reference proteome</keyword>
<dbReference type="AlphaFoldDB" id="A0A1I5P1R2"/>
<evidence type="ECO:0000313" key="2">
    <source>
        <dbReference type="EMBL" id="SFP27790.1"/>
    </source>
</evidence>
<evidence type="ECO:0000259" key="1">
    <source>
        <dbReference type="Pfam" id="PF18545"/>
    </source>
</evidence>
<name>A0A1I5P1R2_9EURY</name>
<gene>
    <name evidence="2" type="ORF">SAMN05216277_102299</name>
</gene>
<proteinExistence type="predicted"/>
<dbReference type="RefSeq" id="WP_241729546.1">
    <property type="nucleotide sequence ID" value="NZ_FOXI01000002.1"/>
</dbReference>
<sequence>MEGDPESVVDRVVKSVATTTETDPLELPPLYDAIDPDALAGVVDGMNRGHVVFAYAGCTVTVTDEGSITVDPDGVGYRCAESASVSD</sequence>
<dbReference type="Proteomes" id="UP000183769">
    <property type="component" value="Unassembled WGS sequence"/>
</dbReference>
<evidence type="ECO:0000313" key="3">
    <source>
        <dbReference type="Proteomes" id="UP000183769"/>
    </source>
</evidence>
<reference evidence="3" key="1">
    <citation type="submission" date="2016-10" db="EMBL/GenBank/DDBJ databases">
        <authorList>
            <person name="Varghese N."/>
            <person name="Submissions S."/>
        </authorList>
    </citation>
    <scope>NUCLEOTIDE SEQUENCE [LARGE SCALE GENOMIC DNA]</scope>
    <source>
        <strain evidence="3">CGMCC 1.10329</strain>
    </source>
</reference>
<dbReference type="EMBL" id="FOXI01000002">
    <property type="protein sequence ID" value="SFP27790.1"/>
    <property type="molecule type" value="Genomic_DNA"/>
</dbReference>
<dbReference type="Pfam" id="PF18545">
    <property type="entry name" value="HalOD1"/>
    <property type="match status" value="1"/>
</dbReference>
<organism evidence="2 3">
    <name type="scientific">Halolamina pelagica</name>
    <dbReference type="NCBI Taxonomy" id="699431"/>
    <lineage>
        <taxon>Archaea</taxon>
        <taxon>Methanobacteriati</taxon>
        <taxon>Methanobacteriota</taxon>
        <taxon>Stenosarchaea group</taxon>
        <taxon>Halobacteria</taxon>
        <taxon>Halobacteriales</taxon>
        <taxon>Haloferacaceae</taxon>
    </lineage>
</organism>
<protein>
    <recommendedName>
        <fullName evidence="1">Halobacterial output domain-containing protein</fullName>
    </recommendedName>
</protein>